<dbReference type="Proteomes" id="UP000681722">
    <property type="component" value="Unassembled WGS sequence"/>
</dbReference>
<dbReference type="Pfam" id="PF14214">
    <property type="entry name" value="Helitron_like_N"/>
    <property type="match status" value="1"/>
</dbReference>
<organism evidence="4 6">
    <name type="scientific">Didymodactylos carnosus</name>
    <dbReference type="NCBI Taxonomy" id="1234261"/>
    <lineage>
        <taxon>Eukaryota</taxon>
        <taxon>Metazoa</taxon>
        <taxon>Spiralia</taxon>
        <taxon>Gnathifera</taxon>
        <taxon>Rotifera</taxon>
        <taxon>Eurotatoria</taxon>
        <taxon>Bdelloidea</taxon>
        <taxon>Philodinida</taxon>
        <taxon>Philodinidae</taxon>
        <taxon>Didymodactylos</taxon>
    </lineage>
</organism>
<feature type="domain" description="Helitron helicase-like" evidence="2">
    <location>
        <begin position="577"/>
        <end position="632"/>
    </location>
</feature>
<dbReference type="InterPro" id="IPR046700">
    <property type="entry name" value="DUF6570"/>
</dbReference>
<feature type="region of interest" description="Disordered" evidence="1">
    <location>
        <begin position="61"/>
        <end position="179"/>
    </location>
</feature>
<evidence type="ECO:0000256" key="1">
    <source>
        <dbReference type="SAM" id="MobiDB-lite"/>
    </source>
</evidence>
<feature type="domain" description="DUF6570" evidence="3">
    <location>
        <begin position="320"/>
        <end position="458"/>
    </location>
</feature>
<dbReference type="EMBL" id="CAJNOQ010018266">
    <property type="protein sequence ID" value="CAF1423741.1"/>
    <property type="molecule type" value="Genomic_DNA"/>
</dbReference>
<dbReference type="InterPro" id="IPR025476">
    <property type="entry name" value="Helitron_helicase-like"/>
</dbReference>
<sequence>MTSLTSCLFCGIASRDNVCGPCSILPRDDQISQLLDHFHMAADTRNECQQLARLNSVSVRQFPVPSSNRPWSSMSITGSLSTDEDRDRARRAKDAERKRRQRSNDKKRQYEREADKNRKAESRSRQTEVEHEASRAAKRQQMAESRSRQTKEQKEKNQKRHSSTRAIRNAEVKQTKSVPLSWPSDIPYDVKRSCYGNFLEMTSMSSLAESPCAICNMRVVVRDMELIPQQQLQESNLLTPDYRIQSIIPGSRRASTNWSSSKKATTTSITGDLSSSYVLCGEEDVLLYKRGLFNERTDQQSGEQSYSCSICPECRTALSKDKIPKFSPANNIWIGDVPEELKDLTIPEEKLISLYTHDRCVVKLYTPFGHSSTAQPALKGHVISFPQNVSNIVNTLPLSLDDLCDTLKVVFVGSSGLVRGLMSRILTVRKQKVRKALEWLIKHNPLYRSSVKIDYDKIDILPNNDIPEPLWQTMTVSTNVEEMEAERSGYVPDPLANIIVEDTDATDQDRWRKCHGLATVTIGSTDSDSCFELLRRPTRSLHHYQSGRCSSSTSDVLRGYQLGFGQCCSSANRNKIEQIVAQRPVAMAKFFNVLITSIIQALIEGGVVGPVKAHFGTVEAQGRGTLHLHLLVWLDHEYTPAQLKENIKTEQFRNSLIAYLEDIVKEDIDDLKNLSITDIEQGAKSEEEHEEIDEAEEQFTVEQSDDPKKYVLSNTRLDYEMRAESLHDVCLYEFVTEFEKRKMTANDKRIMKTQAKRQTEVASRGRGRLPNQRFLFQRGHPQHESHCLLKRTISYVPVLHGPQIPRCDRDDTKERYGRAILALLFPWRSVSDLCSVNETWHEALHARESLITVNSKRIIGNIQLLHECKADRDEHLKQVMEEAQTDIDPKLIPDPRENEIEEIDSIMDALATFDNSDPNMARPSTRKQNSNKYTKTTLDLVVGSGRFSHSDSEWK</sequence>
<protein>
    <recommendedName>
        <fullName evidence="7">Helitron helicase-like domain-containing protein</fullName>
    </recommendedName>
</protein>
<evidence type="ECO:0008006" key="7">
    <source>
        <dbReference type="Google" id="ProtNLM"/>
    </source>
</evidence>
<feature type="compositionally biased region" description="Basic and acidic residues" evidence="1">
    <location>
        <begin position="83"/>
        <end position="135"/>
    </location>
</feature>
<evidence type="ECO:0000313" key="5">
    <source>
        <dbReference type="EMBL" id="CAF4305483.1"/>
    </source>
</evidence>
<dbReference type="Proteomes" id="UP000663829">
    <property type="component" value="Unassembled WGS sequence"/>
</dbReference>
<feature type="compositionally biased region" description="Polar residues" evidence="1">
    <location>
        <begin position="926"/>
        <end position="935"/>
    </location>
</feature>
<evidence type="ECO:0000259" key="3">
    <source>
        <dbReference type="Pfam" id="PF20209"/>
    </source>
</evidence>
<name>A0A815MK21_9BILA</name>
<dbReference type="OrthoDB" id="10050646at2759"/>
<evidence type="ECO:0000259" key="2">
    <source>
        <dbReference type="Pfam" id="PF14214"/>
    </source>
</evidence>
<evidence type="ECO:0000313" key="4">
    <source>
        <dbReference type="EMBL" id="CAF1423741.1"/>
    </source>
</evidence>
<dbReference type="AlphaFoldDB" id="A0A815MK21"/>
<feature type="region of interest" description="Disordered" evidence="1">
    <location>
        <begin position="914"/>
        <end position="935"/>
    </location>
</feature>
<dbReference type="Pfam" id="PF20209">
    <property type="entry name" value="DUF6570"/>
    <property type="match status" value="1"/>
</dbReference>
<reference evidence="4" key="1">
    <citation type="submission" date="2021-02" db="EMBL/GenBank/DDBJ databases">
        <authorList>
            <person name="Nowell W R."/>
        </authorList>
    </citation>
    <scope>NUCLEOTIDE SEQUENCE</scope>
</reference>
<dbReference type="EMBL" id="CAJOBC010083696">
    <property type="protein sequence ID" value="CAF4305483.1"/>
    <property type="molecule type" value="Genomic_DNA"/>
</dbReference>
<feature type="compositionally biased region" description="Basic and acidic residues" evidence="1">
    <location>
        <begin position="145"/>
        <end position="156"/>
    </location>
</feature>
<keyword evidence="6" id="KW-1185">Reference proteome</keyword>
<proteinExistence type="predicted"/>
<accession>A0A815MK21</accession>
<comment type="caution">
    <text evidence="4">The sequence shown here is derived from an EMBL/GenBank/DDBJ whole genome shotgun (WGS) entry which is preliminary data.</text>
</comment>
<feature type="compositionally biased region" description="Polar residues" evidence="1">
    <location>
        <begin position="61"/>
        <end position="81"/>
    </location>
</feature>
<evidence type="ECO:0000313" key="6">
    <source>
        <dbReference type="Proteomes" id="UP000663829"/>
    </source>
</evidence>
<gene>
    <name evidence="4" type="ORF">GPM918_LOCUS33786</name>
    <name evidence="5" type="ORF">SRO942_LOCUS34475</name>
</gene>